<organism evidence="1 2">
    <name type="scientific">Penicillium thymicola</name>
    <dbReference type="NCBI Taxonomy" id="293382"/>
    <lineage>
        <taxon>Eukaryota</taxon>
        <taxon>Fungi</taxon>
        <taxon>Dikarya</taxon>
        <taxon>Ascomycota</taxon>
        <taxon>Pezizomycotina</taxon>
        <taxon>Eurotiomycetes</taxon>
        <taxon>Eurotiomycetidae</taxon>
        <taxon>Eurotiales</taxon>
        <taxon>Aspergillaceae</taxon>
        <taxon>Penicillium</taxon>
    </lineage>
</organism>
<accession>A0AAI9TKQ3</accession>
<gene>
    <name evidence="1" type="ORF">VN97_g4743</name>
</gene>
<dbReference type="Proteomes" id="UP001227192">
    <property type="component" value="Unassembled WGS sequence"/>
</dbReference>
<evidence type="ECO:0000313" key="2">
    <source>
        <dbReference type="Proteomes" id="UP001227192"/>
    </source>
</evidence>
<comment type="caution">
    <text evidence="1">The sequence shown here is derived from an EMBL/GenBank/DDBJ whole genome shotgun (WGS) entry which is preliminary data.</text>
</comment>
<feature type="non-terminal residue" evidence="1">
    <location>
        <position position="45"/>
    </location>
</feature>
<dbReference type="AlphaFoldDB" id="A0AAI9TKQ3"/>
<reference evidence="1" key="2">
    <citation type="journal article" date="2016" name="Fungal Biol.">
        <title>Ochratoxin A production by Penicillium thymicola.</title>
        <authorList>
            <person name="Nguyen H.D.T."/>
            <person name="McMullin D.R."/>
            <person name="Ponomareva E."/>
            <person name="Riley R."/>
            <person name="Pomraning K.R."/>
            <person name="Baker S.E."/>
            <person name="Seifert K.A."/>
        </authorList>
    </citation>
    <scope>NUCLEOTIDE SEQUENCE</scope>
    <source>
        <strain evidence="1">DAOM 180753</strain>
    </source>
</reference>
<keyword evidence="2" id="KW-1185">Reference proteome</keyword>
<protein>
    <submittedName>
        <fullName evidence="1">Uncharacterized protein</fullName>
    </submittedName>
</protein>
<sequence length="45" mass="4940">MDLDGRMAGITDYTYQGSTSGCQQSPLDVEILIVMGLQDEKVCRT</sequence>
<dbReference type="EMBL" id="LACB01000113">
    <property type="protein sequence ID" value="KAJ9488570.1"/>
    <property type="molecule type" value="Genomic_DNA"/>
</dbReference>
<evidence type="ECO:0000313" key="1">
    <source>
        <dbReference type="EMBL" id="KAJ9488570.1"/>
    </source>
</evidence>
<name>A0AAI9TKQ3_PENTH</name>
<reference evidence="1" key="1">
    <citation type="submission" date="2015-06" db="EMBL/GenBank/DDBJ databases">
        <authorList>
            <person name="Nguyen H."/>
        </authorList>
    </citation>
    <scope>NUCLEOTIDE SEQUENCE</scope>
    <source>
        <strain evidence="1">DAOM 180753</strain>
    </source>
</reference>
<proteinExistence type="predicted"/>